<feature type="region of interest" description="Disordered" evidence="1">
    <location>
        <begin position="525"/>
        <end position="569"/>
    </location>
</feature>
<feature type="chain" id="PRO_5002281149" description="Gram-positive cocci surface proteins LPxTG domain-containing protein" evidence="3">
    <location>
        <begin position="21"/>
        <end position="612"/>
    </location>
</feature>
<dbReference type="HOGENOM" id="CLU_445955_0_0_11"/>
<feature type="signal peptide" evidence="3">
    <location>
        <begin position="1"/>
        <end position="20"/>
    </location>
</feature>
<dbReference type="AlphaFoldDB" id="A0A0D4C2B9"/>
<evidence type="ECO:0000256" key="3">
    <source>
        <dbReference type="SAM" id="SignalP"/>
    </source>
</evidence>
<evidence type="ECO:0008006" key="6">
    <source>
        <dbReference type="Google" id="ProtNLM"/>
    </source>
</evidence>
<dbReference type="STRING" id="1618207.UM93_15425"/>
<evidence type="ECO:0000256" key="1">
    <source>
        <dbReference type="SAM" id="MobiDB-lite"/>
    </source>
</evidence>
<organism evidence="4 5">
    <name type="scientific">Psychromicrobium lacuslunae</name>
    <dbReference type="NCBI Taxonomy" id="1618207"/>
    <lineage>
        <taxon>Bacteria</taxon>
        <taxon>Bacillati</taxon>
        <taxon>Actinomycetota</taxon>
        <taxon>Actinomycetes</taxon>
        <taxon>Micrococcales</taxon>
        <taxon>Micrococcaceae</taxon>
        <taxon>Psychromicrobium</taxon>
    </lineage>
</organism>
<feature type="compositionally biased region" description="Pro residues" evidence="1">
    <location>
        <begin position="529"/>
        <end position="538"/>
    </location>
</feature>
<feature type="compositionally biased region" description="Low complexity" evidence="1">
    <location>
        <begin position="539"/>
        <end position="564"/>
    </location>
</feature>
<keyword evidence="2" id="KW-0812">Transmembrane</keyword>
<dbReference type="KEGG" id="ari:UM93_15425"/>
<keyword evidence="2" id="KW-1133">Transmembrane helix</keyword>
<keyword evidence="5" id="KW-1185">Reference proteome</keyword>
<name>A0A0D4C2B9_9MICC</name>
<dbReference type="Proteomes" id="UP000061839">
    <property type="component" value="Chromosome"/>
</dbReference>
<accession>A0A0D4C2B9</accession>
<dbReference type="EMBL" id="CP011005">
    <property type="protein sequence ID" value="AJT42530.1"/>
    <property type="molecule type" value="Genomic_DNA"/>
</dbReference>
<dbReference type="PATRIC" id="fig|1618207.4.peg.3139"/>
<feature type="transmembrane region" description="Helical" evidence="2">
    <location>
        <begin position="577"/>
        <end position="599"/>
    </location>
</feature>
<sequence>MIGLVIALCCLLLPIGQASAISTGWRLGAGLGSAALWVGQQRNAEGLLVYCTDYEKHSPGVNESYVAVKEGSFVRSDGVRLSPQQNSALSYLLLRWGRTHDNLTAAAVQLSIWALTSPGRSWHSPGMSQIIAKGSLPAAAVSLGLSLTEQSLRFAGPYRIAMAMSRPGAASVSILGASGASVPGLAVRLKSSGTLSVAGKDQLWTSTATAHMVPVQRTGFGAGSLQVAVDQAPAAALQWLVPKSKTTQRLISSEVTSPVQATLKVQALSMKPVVHTETSAKVLSGTAELNDTLTVSLAAGPAGGQTWLIDPQSNKPVELRVISMLWGPLNARPRESTVVPSGTPLLGTVSTAVRGPGRFSTPALTISKPGYYVWTERINPSSAIPASAHDSIRPWQGSFGLPAETSLSRWRPAISTELSSHQGEPGIAISDQLHLSGSIPAGQTVRLTMYGPLAERPLPASQVPAGSKIFKSVELPLSGPMKADFGILPLPGCYTVVATVAGSTEVVPFRGIFGDPQETVCLKRASAPMPQPPHPGPVAAPSTAPTKPAPATTASPPSQSSSQPNQGVAKLANTGNAGLLAVSGGAGLLTLAGCTVLLLSKLRLRRNRFLRQ</sequence>
<dbReference type="RefSeq" id="WP_045076401.1">
    <property type="nucleotide sequence ID" value="NZ_CP011005.1"/>
</dbReference>
<evidence type="ECO:0000313" key="4">
    <source>
        <dbReference type="EMBL" id="AJT42530.1"/>
    </source>
</evidence>
<proteinExistence type="predicted"/>
<evidence type="ECO:0000256" key="2">
    <source>
        <dbReference type="SAM" id="Phobius"/>
    </source>
</evidence>
<gene>
    <name evidence="4" type="ORF">UM93_15425</name>
</gene>
<reference evidence="4 5" key="1">
    <citation type="journal article" date="2015" name="Genome Announc.">
        <title>Complete Genome Sequencing of Protease-Producing Novel Arthrobacter sp. Strain IHBB 11108 Using PacBio Single-Molecule Real-Time Sequencing Technology.</title>
        <authorList>
            <person name="Kiran S."/>
            <person name="Swarnkar M.K."/>
            <person name="Pal M."/>
            <person name="Thakur R."/>
            <person name="Tewari R."/>
            <person name="Singh A.K."/>
            <person name="Gulati A."/>
        </authorList>
    </citation>
    <scope>NUCLEOTIDE SEQUENCE [LARGE SCALE GENOMIC DNA]</scope>
    <source>
        <strain evidence="4 5">IHBB 11108</strain>
    </source>
</reference>
<protein>
    <recommendedName>
        <fullName evidence="6">Gram-positive cocci surface proteins LPxTG domain-containing protein</fullName>
    </recommendedName>
</protein>
<keyword evidence="3" id="KW-0732">Signal</keyword>
<keyword evidence="2" id="KW-0472">Membrane</keyword>
<dbReference type="OrthoDB" id="3242564at2"/>
<evidence type="ECO:0000313" key="5">
    <source>
        <dbReference type="Proteomes" id="UP000061839"/>
    </source>
</evidence>